<dbReference type="AlphaFoldDB" id="A0A430PXW8"/>
<dbReference type="InterPro" id="IPR009069">
    <property type="entry name" value="Cys_alpha_HP_mot_SF"/>
</dbReference>
<dbReference type="GO" id="GO:0033617">
    <property type="term" value="P:mitochondrial respiratory chain complex IV assembly"/>
    <property type="evidence" value="ECO:0007669"/>
    <property type="project" value="InterPro"/>
</dbReference>
<reference evidence="3 4" key="1">
    <citation type="journal article" date="2019" name="PLoS Pathog.">
        <title>Genome sequence of the bovine parasite Schistosoma bovis Tanzania.</title>
        <authorList>
            <person name="Oey H."/>
            <person name="Zakrzewski M."/>
            <person name="Gobert G."/>
            <person name="Gravermann K."/>
            <person name="Stoye J."/>
            <person name="Jones M."/>
            <person name="Mcmanus D."/>
            <person name="Krause L."/>
        </authorList>
    </citation>
    <scope>NUCLEOTIDE SEQUENCE [LARGE SCALE GENOMIC DNA]</scope>
    <source>
        <strain evidence="3 4">TAN1997</strain>
    </source>
</reference>
<keyword evidence="4" id="KW-1185">Reference proteome</keyword>
<proteinExistence type="predicted"/>
<organism evidence="3 4">
    <name type="scientific">Schistosoma bovis</name>
    <name type="common">Blood fluke</name>
    <dbReference type="NCBI Taxonomy" id="6184"/>
    <lineage>
        <taxon>Eukaryota</taxon>
        <taxon>Metazoa</taxon>
        <taxon>Spiralia</taxon>
        <taxon>Lophotrochozoa</taxon>
        <taxon>Platyhelminthes</taxon>
        <taxon>Trematoda</taxon>
        <taxon>Digenea</taxon>
        <taxon>Strigeidida</taxon>
        <taxon>Schistosomatoidea</taxon>
        <taxon>Schistosomatidae</taxon>
        <taxon>Schistosoma</taxon>
    </lineage>
</organism>
<evidence type="ECO:0000259" key="2">
    <source>
        <dbReference type="Pfam" id="PF06747"/>
    </source>
</evidence>
<name>A0A430PXW8_SCHBO</name>
<dbReference type="STRING" id="6184.A0A430PXW8"/>
<dbReference type="PANTHER" id="PTHR13639">
    <property type="entry name" value="CYTOCHROME C OXIDASE ASSEMBLY FACTOR 4 HOMOLOG, MITOCHONDRIAL"/>
    <property type="match status" value="1"/>
</dbReference>
<protein>
    <submittedName>
        <fullName evidence="3">Cytochrome c oxidase assembly factor 4</fullName>
    </submittedName>
</protein>
<dbReference type="Proteomes" id="UP000290809">
    <property type="component" value="Unassembled WGS sequence"/>
</dbReference>
<dbReference type="InterPro" id="IPR010625">
    <property type="entry name" value="CHCH"/>
</dbReference>
<dbReference type="PANTHER" id="PTHR13639:SF2">
    <property type="entry name" value="CYTOCHROME C OXIDASE ASSEMBLY FACTOR 4 HOMOLOG, MITOCHONDRIAL"/>
    <property type="match status" value="1"/>
</dbReference>
<dbReference type="EMBL" id="QMKO01004312">
    <property type="protein sequence ID" value="RTG80269.1"/>
    <property type="molecule type" value="Genomic_DNA"/>
</dbReference>
<dbReference type="InterPro" id="IPR039870">
    <property type="entry name" value="Coa4-like"/>
</dbReference>
<evidence type="ECO:0000256" key="1">
    <source>
        <dbReference type="ARBA" id="ARBA00023157"/>
    </source>
</evidence>
<dbReference type="Pfam" id="PF06747">
    <property type="entry name" value="CHCH"/>
    <property type="match status" value="1"/>
</dbReference>
<sequence length="44" mass="5247">MIARTGCSNEHYAILDCMSEKKDWRHCQEFVKNFKDCMKKHGNL</sequence>
<dbReference type="GO" id="GO:0005758">
    <property type="term" value="C:mitochondrial intermembrane space"/>
    <property type="evidence" value="ECO:0007669"/>
    <property type="project" value="InterPro"/>
</dbReference>
<keyword evidence="1" id="KW-1015">Disulfide bond</keyword>
<gene>
    <name evidence="3" type="ORF">DC041_0004995</name>
</gene>
<dbReference type="SUPFAM" id="SSF47072">
    <property type="entry name" value="Cysteine alpha-hairpin motif"/>
    <property type="match status" value="1"/>
</dbReference>
<feature type="domain" description="CHCH" evidence="2">
    <location>
        <begin position="7"/>
        <end position="40"/>
    </location>
</feature>
<accession>A0A430PXW8</accession>
<dbReference type="PROSITE" id="PS51808">
    <property type="entry name" value="CHCH"/>
    <property type="match status" value="1"/>
</dbReference>
<comment type="caution">
    <text evidence="3">The sequence shown here is derived from an EMBL/GenBank/DDBJ whole genome shotgun (WGS) entry which is preliminary data.</text>
</comment>
<evidence type="ECO:0000313" key="3">
    <source>
        <dbReference type="EMBL" id="RTG80269.1"/>
    </source>
</evidence>
<evidence type="ECO:0000313" key="4">
    <source>
        <dbReference type="Proteomes" id="UP000290809"/>
    </source>
</evidence>